<evidence type="ECO:0000313" key="3">
    <source>
        <dbReference type="WBParaSite" id="ALUE_0000495701-mRNA-1"/>
    </source>
</evidence>
<reference evidence="3" key="1">
    <citation type="submission" date="2017-02" db="UniProtKB">
        <authorList>
            <consortium name="WormBaseParasite"/>
        </authorList>
    </citation>
    <scope>IDENTIFICATION</scope>
</reference>
<sequence>MAIIRTSRAENSRKTRTASSDEKSTQQHYSKLPITSALIKKGSEVVTVRSTVHPAEQELFHSRRTASCELRTRVSPTLYRRPVFPITSGVEAARLAARRRNTALLAAKYCLGPSGGQSSGGILAKYLAEVCIPSECTNAQNSAQ</sequence>
<feature type="compositionally biased region" description="Basic and acidic residues" evidence="1">
    <location>
        <begin position="7"/>
        <end position="25"/>
    </location>
</feature>
<keyword evidence="2" id="KW-1185">Reference proteome</keyword>
<dbReference type="AlphaFoldDB" id="A0A0M3HRK9"/>
<evidence type="ECO:0000256" key="1">
    <source>
        <dbReference type="SAM" id="MobiDB-lite"/>
    </source>
</evidence>
<evidence type="ECO:0000313" key="2">
    <source>
        <dbReference type="Proteomes" id="UP000036681"/>
    </source>
</evidence>
<dbReference type="Proteomes" id="UP000036681">
    <property type="component" value="Unplaced"/>
</dbReference>
<dbReference type="WBParaSite" id="ALUE_0000495701-mRNA-1">
    <property type="protein sequence ID" value="ALUE_0000495701-mRNA-1"/>
    <property type="gene ID" value="ALUE_0000495701"/>
</dbReference>
<feature type="region of interest" description="Disordered" evidence="1">
    <location>
        <begin position="1"/>
        <end position="28"/>
    </location>
</feature>
<name>A0A0M3HRK9_ASCLU</name>
<organism evidence="2 3">
    <name type="scientific">Ascaris lumbricoides</name>
    <name type="common">Giant roundworm</name>
    <dbReference type="NCBI Taxonomy" id="6252"/>
    <lineage>
        <taxon>Eukaryota</taxon>
        <taxon>Metazoa</taxon>
        <taxon>Ecdysozoa</taxon>
        <taxon>Nematoda</taxon>
        <taxon>Chromadorea</taxon>
        <taxon>Rhabditida</taxon>
        <taxon>Spirurina</taxon>
        <taxon>Ascaridomorpha</taxon>
        <taxon>Ascaridoidea</taxon>
        <taxon>Ascarididae</taxon>
        <taxon>Ascaris</taxon>
    </lineage>
</organism>
<proteinExistence type="predicted"/>
<protein>
    <submittedName>
        <fullName evidence="3">Uncharacterized protein</fullName>
    </submittedName>
</protein>
<accession>A0A0M3HRK9</accession>